<dbReference type="Proteomes" id="UP001081071">
    <property type="component" value="Unassembled WGS sequence"/>
</dbReference>
<dbReference type="SUPFAM" id="SSF50475">
    <property type="entry name" value="FMN-binding split barrel"/>
    <property type="match status" value="1"/>
</dbReference>
<gene>
    <name evidence="3" type="ORF">O4220_16260</name>
</gene>
<keyword evidence="1" id="KW-0175">Coiled coil</keyword>
<dbReference type="InterPro" id="IPR011576">
    <property type="entry name" value="Pyridox_Oxase_N"/>
</dbReference>
<name>A0ABT4MJZ3_9NOCA</name>
<dbReference type="PANTHER" id="PTHR42815">
    <property type="entry name" value="FAD-BINDING, PUTATIVE (AFU_ORTHOLOGUE AFUA_6G07600)-RELATED"/>
    <property type="match status" value="1"/>
</dbReference>
<feature type="coiled-coil region" evidence="1">
    <location>
        <begin position="193"/>
        <end position="220"/>
    </location>
</feature>
<protein>
    <submittedName>
        <fullName evidence="3">Pyridoxamine 5'-phosphate oxidase family protein</fullName>
    </submittedName>
</protein>
<evidence type="ECO:0000313" key="4">
    <source>
        <dbReference type="Proteomes" id="UP001081071"/>
    </source>
</evidence>
<organism evidence="3 4">
    <name type="scientific">Rhodococcus ruber</name>
    <dbReference type="NCBI Taxonomy" id="1830"/>
    <lineage>
        <taxon>Bacteria</taxon>
        <taxon>Bacillati</taxon>
        <taxon>Actinomycetota</taxon>
        <taxon>Actinomycetes</taxon>
        <taxon>Mycobacteriales</taxon>
        <taxon>Nocardiaceae</taxon>
        <taxon>Rhodococcus</taxon>
    </lineage>
</organism>
<evidence type="ECO:0000259" key="2">
    <source>
        <dbReference type="Pfam" id="PF01243"/>
    </source>
</evidence>
<sequence>MPQSNHYHHLIFGPAAIARQKIDGSYTAYGSQTERPDDGPTPLDTREKAMIRAVDQFQIATVAETGWPYIQYRSGPKGFLQVLDDRTLGFADFAGNHQYVTAANLDHDDRVAVFLVDYPLRQRLKLYGRARTIEAADDPELLNRLRKIGDLTVAATCERSVVIDVEAFDWNCTRSIIPRYDAAYLADLSEVHQRKAAEREQELLQRISELEAQLTQSSAHRSDPETPS</sequence>
<comment type="caution">
    <text evidence="3">The sequence shown here is derived from an EMBL/GenBank/DDBJ whole genome shotgun (WGS) entry which is preliminary data.</text>
</comment>
<keyword evidence="4" id="KW-1185">Reference proteome</keyword>
<dbReference type="InterPro" id="IPR012349">
    <property type="entry name" value="Split_barrel_FMN-bd"/>
</dbReference>
<feature type="domain" description="Pyridoxamine 5'-phosphate oxidase N-terminal" evidence="2">
    <location>
        <begin position="48"/>
        <end position="142"/>
    </location>
</feature>
<evidence type="ECO:0000313" key="3">
    <source>
        <dbReference type="EMBL" id="MCZ4520066.1"/>
    </source>
</evidence>
<dbReference type="Gene3D" id="2.30.110.10">
    <property type="entry name" value="Electron Transport, Fmn-binding Protein, Chain A"/>
    <property type="match status" value="1"/>
</dbReference>
<dbReference type="Pfam" id="PF01243">
    <property type="entry name" value="PNPOx_N"/>
    <property type="match status" value="1"/>
</dbReference>
<dbReference type="EMBL" id="JAPWIJ010000006">
    <property type="protein sequence ID" value="MCZ4520066.1"/>
    <property type="molecule type" value="Genomic_DNA"/>
</dbReference>
<dbReference type="RefSeq" id="WP_269605968.1">
    <property type="nucleotide sequence ID" value="NZ_JAPWIJ010000006.1"/>
</dbReference>
<dbReference type="PANTHER" id="PTHR42815:SF2">
    <property type="entry name" value="FAD-BINDING, PUTATIVE (AFU_ORTHOLOGUE AFUA_6G07600)-RELATED"/>
    <property type="match status" value="1"/>
</dbReference>
<reference evidence="3" key="1">
    <citation type="submission" date="2022-12" db="EMBL/GenBank/DDBJ databases">
        <authorList>
            <person name="Krivoruchko A.V."/>
            <person name="Elkin A."/>
        </authorList>
    </citation>
    <scope>NUCLEOTIDE SEQUENCE</scope>
    <source>
        <strain evidence="3">IEGM 1391</strain>
    </source>
</reference>
<evidence type="ECO:0000256" key="1">
    <source>
        <dbReference type="SAM" id="Coils"/>
    </source>
</evidence>
<proteinExistence type="predicted"/>
<accession>A0ABT4MJZ3</accession>